<keyword evidence="2" id="KW-0808">Transferase</keyword>
<accession>L9YX70</accession>
<protein>
    <submittedName>
        <fullName evidence="2">GCN5-like N-acetyltransferase</fullName>
    </submittedName>
</protein>
<keyword evidence="3" id="KW-1185">Reference proteome</keyword>
<evidence type="ECO:0000256" key="1">
    <source>
        <dbReference type="SAM" id="MobiDB-lite"/>
    </source>
</evidence>
<dbReference type="Proteomes" id="UP000011593">
    <property type="component" value="Unassembled WGS sequence"/>
</dbReference>
<comment type="caution">
    <text evidence="2">The sequence shown here is derived from an EMBL/GenBank/DDBJ whole genome shotgun (WGS) entry which is preliminary data.</text>
</comment>
<gene>
    <name evidence="2" type="ORF">C488_05262</name>
</gene>
<proteinExistence type="predicted"/>
<name>L9YX70_NATP1</name>
<feature type="region of interest" description="Disordered" evidence="1">
    <location>
        <begin position="1"/>
        <end position="29"/>
    </location>
</feature>
<sequence>MDNMERLACPDCGNDHAERSKESYDDSRL</sequence>
<reference evidence="2 3" key="1">
    <citation type="journal article" date="2014" name="PLoS Genet.">
        <title>Phylogenetically driven sequencing of extremely halophilic archaea reveals strategies for static and dynamic osmo-response.</title>
        <authorList>
            <person name="Becker E.A."/>
            <person name="Seitzer P.M."/>
            <person name="Tritt A."/>
            <person name="Larsen D."/>
            <person name="Krusor M."/>
            <person name="Yao A.I."/>
            <person name="Wu D."/>
            <person name="Madern D."/>
            <person name="Eisen J.A."/>
            <person name="Darling A.E."/>
            <person name="Facciotti M.T."/>
        </authorList>
    </citation>
    <scope>NUCLEOTIDE SEQUENCE [LARGE SCALE GENOMIC DNA]</scope>
    <source>
        <strain evidence="2 3">DSM 15624</strain>
    </source>
</reference>
<dbReference type="EMBL" id="AOIE01000027">
    <property type="protein sequence ID" value="ELY78729.1"/>
    <property type="molecule type" value="Genomic_DNA"/>
</dbReference>
<dbReference type="GO" id="GO:0016740">
    <property type="term" value="F:transferase activity"/>
    <property type="evidence" value="ECO:0007669"/>
    <property type="project" value="UniProtKB-KW"/>
</dbReference>
<organism evidence="2 3">
    <name type="scientific">Natrinema pellirubrum (strain DSM 15624 / CIP 106293 / JCM 10476 / NCIMB 786 / 157)</name>
    <dbReference type="NCBI Taxonomy" id="797303"/>
    <lineage>
        <taxon>Archaea</taxon>
        <taxon>Methanobacteriati</taxon>
        <taxon>Methanobacteriota</taxon>
        <taxon>Stenosarchaea group</taxon>
        <taxon>Halobacteria</taxon>
        <taxon>Halobacteriales</taxon>
        <taxon>Natrialbaceae</taxon>
        <taxon>Natrinema</taxon>
    </lineage>
</organism>
<evidence type="ECO:0000313" key="2">
    <source>
        <dbReference type="EMBL" id="ELY78729.1"/>
    </source>
</evidence>
<feature type="compositionally biased region" description="Basic and acidic residues" evidence="1">
    <location>
        <begin position="13"/>
        <end position="29"/>
    </location>
</feature>
<evidence type="ECO:0000313" key="3">
    <source>
        <dbReference type="Proteomes" id="UP000011593"/>
    </source>
</evidence>
<dbReference type="AlphaFoldDB" id="L9YX70"/>